<accession>A0ABR4XQY8</accession>
<protein>
    <submittedName>
        <fullName evidence="1">Uncharacterized protein</fullName>
    </submittedName>
</protein>
<evidence type="ECO:0000313" key="2">
    <source>
        <dbReference type="Proteomes" id="UP000030023"/>
    </source>
</evidence>
<organism evidence="1 2">
    <name type="scientific">Oenococcus alcoholitolerans</name>
    <dbReference type="NCBI Taxonomy" id="931074"/>
    <lineage>
        <taxon>Bacteria</taxon>
        <taxon>Bacillati</taxon>
        <taxon>Bacillota</taxon>
        <taxon>Bacilli</taxon>
        <taxon>Lactobacillales</taxon>
        <taxon>Lactobacillaceae</taxon>
        <taxon>Oenococcus</taxon>
    </lineage>
</organism>
<evidence type="ECO:0000313" key="1">
    <source>
        <dbReference type="EMBL" id="KGO31581.1"/>
    </source>
</evidence>
<gene>
    <name evidence="1" type="ORF">Q757_06360</name>
</gene>
<proteinExistence type="predicted"/>
<name>A0ABR4XQY8_9LACO</name>
<dbReference type="Proteomes" id="UP000030023">
    <property type="component" value="Unassembled WGS sequence"/>
</dbReference>
<keyword evidence="2" id="KW-1185">Reference proteome</keyword>
<dbReference type="EMBL" id="AXCV01000296">
    <property type="protein sequence ID" value="KGO31581.1"/>
    <property type="molecule type" value="Genomic_DNA"/>
</dbReference>
<reference evidence="1 2" key="1">
    <citation type="journal article" date="2014" name="Antonie Van Leeuwenhoek">
        <title>Oenococcus alcoholitolerans sp. nov., a lactic acid bacteria isolated from cachaca and ethanol fermentation processes.</title>
        <authorList>
            <person name="Badotti F."/>
            <person name="Moreira A.P."/>
            <person name="Tonon L.A."/>
            <person name="de Lucena B.T."/>
            <person name="Gomes Fde C."/>
            <person name="Kruger R."/>
            <person name="Thompson C.C."/>
            <person name="de Morais M.A.Jr."/>
            <person name="Rosa C.A."/>
            <person name="Thompson F.L."/>
        </authorList>
    </citation>
    <scope>NUCLEOTIDE SEQUENCE [LARGE SCALE GENOMIC DNA]</scope>
    <source>
        <strain evidence="1 2">UFRJ-M7.2.18</strain>
    </source>
</reference>
<sequence>MVLITNSNEVLDKLHINYGSAQAGQEIGSADKKEQG</sequence>
<comment type="caution">
    <text evidence="1">The sequence shown here is derived from an EMBL/GenBank/DDBJ whole genome shotgun (WGS) entry which is preliminary data.</text>
</comment>